<sequence length="883" mass="90327">MPATEAHNHLDERDRDRDHEKGDRLDRGDRNDRNSKQKAAAPSAKSKDLSHVPCKFYKVGGCTAGSSCPFSHSAQEPGHQKEPCAWFIKGNCKFGHKCALAHILPGQPMSMDRKNKKQAQQAAAAAGGGPGIGPGGAPSGHKNARSKKDFQAGGARNPLLAGGSTAPTRMLGSQSSGGRPPMGMLKATISPSAPAPPLKDTDFPSFSALDESTQLPNAPAQGRGQDGLSSPRGDLANTSTLHSDAKASPNNTPSPLPMSAPRNNSSIPPRTVDYGPIGSPPVTSQLHSARSPSRQPIAFSPGTSPRPVRGHANSSSINGVNLATSPSRGLGLGITSTTPHASNVAGVLSSSPFSAPGTQTSFMSYGENTMRSGMAGLGVASSLGTGLAFAGGRKGWGNGNHTPGNEAGNQTPLSSSFQARSNLEGRPITTKAGEYEFHFEYDDFQSNRGRVVPMRGAGNDDDKGDTAVEDGDMEDFIPGSLTDLLTPEERSRRMSRSNSGQTSGAVAIALGATAAGSGAGAGASTAPGHRYSRSVPAPSLLGDIKSIWSDNNAPPLPVNNALPITPTRAESTVNAETGSVGSIGANGSPSLSMLSPSNASAAFLPGFHTHYRAQQQQGPGSRHVSNPLYGTRTALSPPTSHLSNYRPSPFDLTQSPLHNPSHPNHAAAAANVSNASLITSTNVSSAANTRPIPATTNTSAENPAHAVLLSPSTRALQSHAPGQSLPQGLAAGYSRIHALPPLPNVSSPGSAGGYGVTPPNNGSGQAFQGIDWGTGTSPTPNTQTFSSVGAASGGAGNPGAGTMGLDMFSRLSYSAATNRGPTASGGASNTNPSVPPGLSRNFNGGRYQPGLGPLPHSPLGGPVVTPMPGPMRDDDDDLFRMDR</sequence>
<gene>
    <name evidence="1" type="ORF">BDN72DRAFT_406899</name>
</gene>
<accession>A0ACD3AB66</accession>
<keyword evidence="2" id="KW-1185">Reference proteome</keyword>
<protein>
    <submittedName>
        <fullName evidence="1">Uncharacterized protein</fullName>
    </submittedName>
</protein>
<reference evidence="1 2" key="1">
    <citation type="journal article" date="2019" name="Nat. Ecol. Evol.">
        <title>Megaphylogeny resolves global patterns of mushroom evolution.</title>
        <authorList>
            <person name="Varga T."/>
            <person name="Krizsan K."/>
            <person name="Foldi C."/>
            <person name="Dima B."/>
            <person name="Sanchez-Garcia M."/>
            <person name="Sanchez-Ramirez S."/>
            <person name="Szollosi G.J."/>
            <person name="Szarkandi J.G."/>
            <person name="Papp V."/>
            <person name="Albert L."/>
            <person name="Andreopoulos W."/>
            <person name="Angelini C."/>
            <person name="Antonin V."/>
            <person name="Barry K.W."/>
            <person name="Bougher N.L."/>
            <person name="Buchanan P."/>
            <person name="Buyck B."/>
            <person name="Bense V."/>
            <person name="Catcheside P."/>
            <person name="Chovatia M."/>
            <person name="Cooper J."/>
            <person name="Damon W."/>
            <person name="Desjardin D."/>
            <person name="Finy P."/>
            <person name="Geml J."/>
            <person name="Haridas S."/>
            <person name="Hughes K."/>
            <person name="Justo A."/>
            <person name="Karasinski D."/>
            <person name="Kautmanova I."/>
            <person name="Kiss B."/>
            <person name="Kocsube S."/>
            <person name="Kotiranta H."/>
            <person name="LaButti K.M."/>
            <person name="Lechner B.E."/>
            <person name="Liimatainen K."/>
            <person name="Lipzen A."/>
            <person name="Lukacs Z."/>
            <person name="Mihaltcheva S."/>
            <person name="Morgado L.N."/>
            <person name="Niskanen T."/>
            <person name="Noordeloos M.E."/>
            <person name="Ohm R.A."/>
            <person name="Ortiz-Santana B."/>
            <person name="Ovrebo C."/>
            <person name="Racz N."/>
            <person name="Riley R."/>
            <person name="Savchenko A."/>
            <person name="Shiryaev A."/>
            <person name="Soop K."/>
            <person name="Spirin V."/>
            <person name="Szebenyi C."/>
            <person name="Tomsovsky M."/>
            <person name="Tulloss R.E."/>
            <person name="Uehling J."/>
            <person name="Grigoriev I.V."/>
            <person name="Vagvolgyi C."/>
            <person name="Papp T."/>
            <person name="Martin F.M."/>
            <person name="Miettinen O."/>
            <person name="Hibbett D.S."/>
            <person name="Nagy L.G."/>
        </authorList>
    </citation>
    <scope>NUCLEOTIDE SEQUENCE [LARGE SCALE GENOMIC DNA]</scope>
    <source>
        <strain evidence="1 2">NL-1719</strain>
    </source>
</reference>
<dbReference type="EMBL" id="ML208607">
    <property type="protein sequence ID" value="TFK62077.1"/>
    <property type="molecule type" value="Genomic_DNA"/>
</dbReference>
<dbReference type="Proteomes" id="UP000308600">
    <property type="component" value="Unassembled WGS sequence"/>
</dbReference>
<organism evidence="1 2">
    <name type="scientific">Pluteus cervinus</name>
    <dbReference type="NCBI Taxonomy" id="181527"/>
    <lineage>
        <taxon>Eukaryota</taxon>
        <taxon>Fungi</taxon>
        <taxon>Dikarya</taxon>
        <taxon>Basidiomycota</taxon>
        <taxon>Agaricomycotina</taxon>
        <taxon>Agaricomycetes</taxon>
        <taxon>Agaricomycetidae</taxon>
        <taxon>Agaricales</taxon>
        <taxon>Pluteineae</taxon>
        <taxon>Pluteaceae</taxon>
        <taxon>Pluteus</taxon>
    </lineage>
</organism>
<proteinExistence type="predicted"/>
<name>A0ACD3AB66_9AGAR</name>
<evidence type="ECO:0000313" key="2">
    <source>
        <dbReference type="Proteomes" id="UP000308600"/>
    </source>
</evidence>
<evidence type="ECO:0000313" key="1">
    <source>
        <dbReference type="EMBL" id="TFK62077.1"/>
    </source>
</evidence>